<keyword evidence="1" id="KW-0472">Membrane</keyword>
<sequence length="208" mass="23826">TPSKIDEFVQKPDWIYYLAYIGVIAAVIIFADLPVFYRYGKLWKKRITEKIINIKDEKFKLFISLTLYILFSISIYYILVGINLTNQVFINLILSFSASFLLLSIVNGILWQKNGFILTFGLFINSLVLITILYLFLFEPILFDYNPLFILLFCIIGVGILIGSAYLSRSTKVSKVSHRESFLLSGNLLLLGNLITILSFIKIVTLII</sequence>
<dbReference type="AlphaFoldDB" id="X1CXJ8"/>
<proteinExistence type="predicted"/>
<feature type="transmembrane region" description="Helical" evidence="1">
    <location>
        <begin position="61"/>
        <end position="82"/>
    </location>
</feature>
<feature type="transmembrane region" description="Helical" evidence="1">
    <location>
        <begin position="14"/>
        <end position="40"/>
    </location>
</feature>
<organism evidence="2">
    <name type="scientific">marine sediment metagenome</name>
    <dbReference type="NCBI Taxonomy" id="412755"/>
    <lineage>
        <taxon>unclassified sequences</taxon>
        <taxon>metagenomes</taxon>
        <taxon>ecological metagenomes</taxon>
    </lineage>
</organism>
<protein>
    <submittedName>
        <fullName evidence="2">Uncharacterized protein</fullName>
    </submittedName>
</protein>
<comment type="caution">
    <text evidence="2">The sequence shown here is derived from an EMBL/GenBank/DDBJ whole genome shotgun (WGS) entry which is preliminary data.</text>
</comment>
<keyword evidence="1" id="KW-1133">Transmembrane helix</keyword>
<feature type="transmembrane region" description="Helical" evidence="1">
    <location>
        <begin position="188"/>
        <end position="207"/>
    </location>
</feature>
<feature type="transmembrane region" description="Helical" evidence="1">
    <location>
        <begin position="148"/>
        <end position="167"/>
    </location>
</feature>
<gene>
    <name evidence="2" type="ORF">S01H4_43676</name>
</gene>
<feature type="transmembrane region" description="Helical" evidence="1">
    <location>
        <begin position="88"/>
        <end position="110"/>
    </location>
</feature>
<name>X1CXJ8_9ZZZZ</name>
<evidence type="ECO:0000313" key="2">
    <source>
        <dbReference type="EMBL" id="GAH00785.1"/>
    </source>
</evidence>
<dbReference type="EMBL" id="BART01024115">
    <property type="protein sequence ID" value="GAH00785.1"/>
    <property type="molecule type" value="Genomic_DNA"/>
</dbReference>
<feature type="non-terminal residue" evidence="2">
    <location>
        <position position="1"/>
    </location>
</feature>
<evidence type="ECO:0000256" key="1">
    <source>
        <dbReference type="SAM" id="Phobius"/>
    </source>
</evidence>
<feature type="transmembrane region" description="Helical" evidence="1">
    <location>
        <begin position="117"/>
        <end position="136"/>
    </location>
</feature>
<keyword evidence="1" id="KW-0812">Transmembrane</keyword>
<reference evidence="2" key="1">
    <citation type="journal article" date="2014" name="Front. Microbiol.">
        <title>High frequency of phylogenetically diverse reductive dehalogenase-homologous genes in deep subseafloor sedimentary metagenomes.</title>
        <authorList>
            <person name="Kawai M."/>
            <person name="Futagami T."/>
            <person name="Toyoda A."/>
            <person name="Takaki Y."/>
            <person name="Nishi S."/>
            <person name="Hori S."/>
            <person name="Arai W."/>
            <person name="Tsubouchi T."/>
            <person name="Morono Y."/>
            <person name="Uchiyama I."/>
            <person name="Ito T."/>
            <person name="Fujiyama A."/>
            <person name="Inagaki F."/>
            <person name="Takami H."/>
        </authorList>
    </citation>
    <scope>NUCLEOTIDE SEQUENCE</scope>
    <source>
        <strain evidence="2">Expedition CK06-06</strain>
    </source>
</reference>
<accession>X1CXJ8</accession>